<reference evidence="1 2" key="1">
    <citation type="submission" date="2009-07" db="EMBL/GenBank/DDBJ databases">
        <authorList>
            <person name="Madupu R."/>
            <person name="Sebastian Y."/>
            <person name="Durkin A.S."/>
            <person name="Torralba M."/>
            <person name="Methe B."/>
            <person name="Sutton G.G."/>
            <person name="Strausberg R.L."/>
            <person name="Nelson K.E."/>
        </authorList>
    </citation>
    <scope>NUCLEOTIDE SEQUENCE [LARGE SCALE GENOMIC DNA]</scope>
    <source>
        <strain evidence="1 2">RM3268</strain>
    </source>
</reference>
<accession>C8PKP0</accession>
<name>C8PKP0_9BACT</name>
<sequence>MIEANSAAVTADRQHKAARHDCGDDSIKCRNMATAITGCV</sequence>
<evidence type="ECO:0000313" key="1">
    <source>
        <dbReference type="EMBL" id="EEV16649.1"/>
    </source>
</evidence>
<keyword evidence="2" id="KW-1185">Reference proteome</keyword>
<dbReference type="AlphaFoldDB" id="C8PKP0"/>
<organism evidence="1 2">
    <name type="scientific">Campylobacter gracilis RM3268</name>
    <dbReference type="NCBI Taxonomy" id="553220"/>
    <lineage>
        <taxon>Bacteria</taxon>
        <taxon>Pseudomonadati</taxon>
        <taxon>Campylobacterota</taxon>
        <taxon>Epsilonproteobacteria</taxon>
        <taxon>Campylobacterales</taxon>
        <taxon>Campylobacteraceae</taxon>
        <taxon>Campylobacter</taxon>
    </lineage>
</organism>
<evidence type="ECO:0000313" key="2">
    <source>
        <dbReference type="Proteomes" id="UP000005709"/>
    </source>
</evidence>
<proteinExistence type="predicted"/>
<comment type="caution">
    <text evidence="1">The sequence shown here is derived from an EMBL/GenBank/DDBJ whole genome shotgun (WGS) entry which is preliminary data.</text>
</comment>
<gene>
    <name evidence="1" type="ORF">CAMGR0001_0262</name>
</gene>
<protein>
    <submittedName>
        <fullName evidence="1">Uncharacterized protein</fullName>
    </submittedName>
</protein>
<dbReference type="Proteomes" id="UP000005709">
    <property type="component" value="Unassembled WGS sequence"/>
</dbReference>
<dbReference type="EMBL" id="ACYG01000030">
    <property type="protein sequence ID" value="EEV16649.1"/>
    <property type="molecule type" value="Genomic_DNA"/>
</dbReference>